<dbReference type="InterPro" id="IPR039883">
    <property type="entry name" value="Fcf2/DNTTIP2"/>
</dbReference>
<evidence type="ECO:0000313" key="6">
    <source>
        <dbReference type="Proteomes" id="UP000501346"/>
    </source>
</evidence>
<gene>
    <name evidence="5" type="primary">FCF2_1</name>
    <name evidence="5" type="ORF">GRS66_003384</name>
</gene>
<keyword evidence="2" id="KW-0539">Nucleus</keyword>
<proteinExistence type="predicted"/>
<reference evidence="5 6" key="1">
    <citation type="journal article" date="2019" name="BMC Genomics">
        <title>Chromosome level assembly and comparative genome analysis confirm lager-brewing yeasts originated from a single hybridization.</title>
        <authorList>
            <person name="Salazar A.N."/>
            <person name="Gorter de Vries A.R."/>
            <person name="van den Broek M."/>
            <person name="Brouwers N."/>
            <person name="de la Torre Cortes P."/>
            <person name="Kuijpers N.G.A."/>
            <person name="Daran J.G."/>
            <person name="Abeel T."/>
        </authorList>
    </citation>
    <scope>NUCLEOTIDE SEQUENCE [LARGE SCALE GENOMIC DNA]</scope>
    <source>
        <strain evidence="5 6">CBS 1483</strain>
    </source>
</reference>
<dbReference type="GO" id="GO:0005730">
    <property type="term" value="C:nucleolus"/>
    <property type="evidence" value="ECO:0007669"/>
    <property type="project" value="UniProtKB-SubCell"/>
</dbReference>
<evidence type="ECO:0000256" key="2">
    <source>
        <dbReference type="ARBA" id="ARBA00023242"/>
    </source>
</evidence>
<dbReference type="SMR" id="A0A6C1DVE0"/>
<comment type="subcellular location">
    <subcellularLocation>
        <location evidence="1">Nucleus</location>
        <location evidence="1">Nucleolus</location>
    </subcellularLocation>
</comment>
<dbReference type="EMBL" id="CP048993">
    <property type="protein sequence ID" value="QID81026.1"/>
    <property type="molecule type" value="Genomic_DNA"/>
</dbReference>
<dbReference type="PANTHER" id="PTHR21686:SF12">
    <property type="entry name" value="DEOXYNUCLEOTIDYLTRANSFERASE TERMINAL-INTERACTING PROTEIN 2"/>
    <property type="match status" value="1"/>
</dbReference>
<evidence type="ECO:0000256" key="1">
    <source>
        <dbReference type="ARBA" id="ARBA00004604"/>
    </source>
</evidence>
<dbReference type="AlphaFoldDB" id="A0A6C1DVE0"/>
<dbReference type="InterPro" id="IPR014810">
    <property type="entry name" value="Fcf2_C"/>
</dbReference>
<dbReference type="GO" id="GO:0003723">
    <property type="term" value="F:RNA binding"/>
    <property type="evidence" value="ECO:0007669"/>
    <property type="project" value="TreeGrafter"/>
</dbReference>
<protein>
    <submittedName>
        <fullName evidence="5">35S rRNA processing protein</fullName>
    </submittedName>
</protein>
<organism evidence="5 6">
    <name type="scientific">Saccharomyces pastorianus</name>
    <name type="common">Lager yeast</name>
    <name type="synonym">Saccharomyces cerevisiae x Saccharomyces eubayanus</name>
    <dbReference type="NCBI Taxonomy" id="27292"/>
    <lineage>
        <taxon>Eukaryota</taxon>
        <taxon>Fungi</taxon>
        <taxon>Dikarya</taxon>
        <taxon>Ascomycota</taxon>
        <taxon>Saccharomycotina</taxon>
        <taxon>Saccharomycetes</taxon>
        <taxon>Saccharomycetales</taxon>
        <taxon>Saccharomycetaceae</taxon>
        <taxon>Saccharomyces</taxon>
    </lineage>
</organism>
<dbReference type="Pfam" id="PF08698">
    <property type="entry name" value="Fcf2"/>
    <property type="match status" value="1"/>
</dbReference>
<feature type="compositionally biased region" description="Basic and acidic residues" evidence="3">
    <location>
        <begin position="87"/>
        <end position="101"/>
    </location>
</feature>
<evidence type="ECO:0000256" key="3">
    <source>
        <dbReference type="SAM" id="MobiDB-lite"/>
    </source>
</evidence>
<feature type="domain" description="Fcf2 pre-rRNA processing C-terminal" evidence="4">
    <location>
        <begin position="96"/>
        <end position="190"/>
    </location>
</feature>
<evidence type="ECO:0000313" key="5">
    <source>
        <dbReference type="EMBL" id="QID81026.1"/>
    </source>
</evidence>
<keyword evidence="6" id="KW-1185">Reference proteome</keyword>
<dbReference type="GO" id="GO:0006396">
    <property type="term" value="P:RNA processing"/>
    <property type="evidence" value="ECO:0007669"/>
    <property type="project" value="TreeGrafter"/>
</dbReference>
<dbReference type="PANTHER" id="PTHR21686">
    <property type="entry name" value="DEOXYNUCLEOTIDYLTRANSFERASE TERMINAL-INTERACTING PROTEIN 2"/>
    <property type="match status" value="1"/>
</dbReference>
<feature type="compositionally biased region" description="Basic residues" evidence="3">
    <location>
        <begin position="200"/>
        <end position="217"/>
    </location>
</feature>
<name>A0A6C1DVE0_SACPS</name>
<feature type="region of interest" description="Disordered" evidence="3">
    <location>
        <begin position="193"/>
        <end position="217"/>
    </location>
</feature>
<accession>A0A6C1DVE0</accession>
<evidence type="ECO:0000259" key="4">
    <source>
        <dbReference type="Pfam" id="PF08698"/>
    </source>
</evidence>
<dbReference type="OrthoDB" id="427886at2759"/>
<sequence>MDQSVEDLFGALRDASASLEVKNSAKEQVSLQQEDVLQIGNNDDEVEIESKFQEIETNLKKLPKLETGFDALANKKKKKNVLPSVETEDKRKPNKSDKNDNDWFTLPKPDDNMRREVQRDLLLIKHRAALDPKRHYKKQRWEVPERFAIGTIIEDKSEFYSSRMNRKERKSTILETLMGDEASNKYFKRKYNEIQEKSTSGRKAHYKKMKEMRKKRR</sequence>
<dbReference type="Proteomes" id="UP000501346">
    <property type="component" value="Chromosome ScXII"/>
</dbReference>
<feature type="region of interest" description="Disordered" evidence="3">
    <location>
        <begin position="76"/>
        <end position="111"/>
    </location>
</feature>